<dbReference type="Proteomes" id="UP001500655">
    <property type="component" value="Unassembled WGS sequence"/>
</dbReference>
<dbReference type="Pfam" id="PF00501">
    <property type="entry name" value="AMP-binding"/>
    <property type="match status" value="1"/>
</dbReference>
<dbReference type="SMART" id="SM01294">
    <property type="entry name" value="PKS_PP_betabranch"/>
    <property type="match status" value="1"/>
</dbReference>
<dbReference type="PROSITE" id="PS00012">
    <property type="entry name" value="PHOSPHOPANTETHEINE"/>
    <property type="match status" value="1"/>
</dbReference>
<dbReference type="PROSITE" id="PS50075">
    <property type="entry name" value="CARRIER"/>
    <property type="match status" value="1"/>
</dbReference>
<dbReference type="InterPro" id="IPR006162">
    <property type="entry name" value="Ppantetheine_attach_site"/>
</dbReference>
<dbReference type="PANTHER" id="PTHR45527">
    <property type="entry name" value="NONRIBOSOMAL PEPTIDE SYNTHETASE"/>
    <property type="match status" value="1"/>
</dbReference>
<dbReference type="EMBL" id="BAAALS010000024">
    <property type="protein sequence ID" value="GAA1768014.1"/>
    <property type="molecule type" value="Genomic_DNA"/>
</dbReference>
<dbReference type="PROSITE" id="PS00455">
    <property type="entry name" value="AMP_BINDING"/>
    <property type="match status" value="1"/>
</dbReference>
<dbReference type="Gene3D" id="1.10.1200.10">
    <property type="entry name" value="ACP-like"/>
    <property type="match status" value="1"/>
</dbReference>
<reference evidence="4 5" key="1">
    <citation type="journal article" date="2019" name="Int. J. Syst. Evol. Microbiol.">
        <title>The Global Catalogue of Microorganisms (GCM) 10K type strain sequencing project: providing services to taxonomists for standard genome sequencing and annotation.</title>
        <authorList>
            <consortium name="The Broad Institute Genomics Platform"/>
            <consortium name="The Broad Institute Genome Sequencing Center for Infectious Disease"/>
            <person name="Wu L."/>
            <person name="Ma J."/>
        </authorList>
    </citation>
    <scope>NUCLEOTIDE SEQUENCE [LARGE SCALE GENOMIC DNA]</scope>
    <source>
        <strain evidence="4 5">JCM 13249</strain>
    </source>
</reference>
<dbReference type="Pfam" id="PF13193">
    <property type="entry name" value="AMP-binding_C"/>
    <property type="match status" value="1"/>
</dbReference>
<keyword evidence="5" id="KW-1185">Reference proteome</keyword>
<evidence type="ECO:0000313" key="5">
    <source>
        <dbReference type="Proteomes" id="UP001500655"/>
    </source>
</evidence>
<evidence type="ECO:0000259" key="3">
    <source>
        <dbReference type="PROSITE" id="PS50075"/>
    </source>
</evidence>
<dbReference type="InterPro" id="IPR009081">
    <property type="entry name" value="PP-bd_ACP"/>
</dbReference>
<dbReference type="InterPro" id="IPR020845">
    <property type="entry name" value="AMP-binding_CS"/>
</dbReference>
<sequence length="616" mass="65485">MADQEWIRTLTGIWQDVLGLDDIAPDEHFLDLGGDSMVATEVVTRVRTATGEAVSVRSLFDHPTIAELAEFLAARGGAGARRSLWGGPSDPPSLVAVLRDTAHACLDQHAVIDGDLVLSYAQLFGWARDIAAVLGSHGVRPGDRVAVACPRGGAAVASMLAAIGTGAVYVPLDREYPQRRLAHMVSDSAPVVVLDTDGAAGRRATEGLSPAPAVVTVPDPAGVRPYDPVADGGWWWRPDDRPGDHPVYIIYTSGSTGWPKGVPVAHECLDTMVEWQATFSPAPDLRTAQFAPLNFDVFFQETLGTLYGGGTLVVVPESMRREPGDLLRLLGDHRVERLFLPYVALQMLATAATGEDLRRLTLVEVNVAGEQLVCTRAIRALFAALPRCRLVNHYGQSECAMVTAHILGSDPAAWPDLPPIGRPLPGCEVFVDPVDGDPAVGELLVAGRPVPAGYLGRPELDAERFLAIEPSAHGSRRAFRTGDLVRLDGDALTFLTRRDDEVKIRGVRVNLLEIDSQLLADPDVASAASVVVTSPSGARSLRAAVVATRPEDPPATGRLLAALAATLPEVSVPASITVLAELPRTPSGKIDRDAVARQVAENLADRRAARTATVVG</sequence>
<dbReference type="InterPro" id="IPR045851">
    <property type="entry name" value="AMP-bd_C_sf"/>
</dbReference>
<accession>A0ABN2KXM7</accession>
<organism evidence="4 5">
    <name type="scientific">Luedemannella helvata</name>
    <dbReference type="NCBI Taxonomy" id="349315"/>
    <lineage>
        <taxon>Bacteria</taxon>
        <taxon>Bacillati</taxon>
        <taxon>Actinomycetota</taxon>
        <taxon>Actinomycetes</taxon>
        <taxon>Micromonosporales</taxon>
        <taxon>Micromonosporaceae</taxon>
        <taxon>Luedemannella</taxon>
    </lineage>
</organism>
<evidence type="ECO:0000313" key="4">
    <source>
        <dbReference type="EMBL" id="GAA1768014.1"/>
    </source>
</evidence>
<dbReference type="Gene3D" id="3.40.50.12780">
    <property type="entry name" value="N-terminal domain of ligase-like"/>
    <property type="match status" value="1"/>
</dbReference>
<gene>
    <name evidence="4" type="ORF">GCM10009681_43900</name>
</gene>
<feature type="domain" description="Carrier" evidence="3">
    <location>
        <begin position="1"/>
        <end position="76"/>
    </location>
</feature>
<dbReference type="SMART" id="SM00823">
    <property type="entry name" value="PKS_PP"/>
    <property type="match status" value="1"/>
</dbReference>
<name>A0ABN2KXM7_9ACTN</name>
<dbReference type="InterPro" id="IPR025110">
    <property type="entry name" value="AMP-bd_C"/>
</dbReference>
<dbReference type="SUPFAM" id="SSF56801">
    <property type="entry name" value="Acetyl-CoA synthetase-like"/>
    <property type="match status" value="1"/>
</dbReference>
<keyword evidence="2" id="KW-0597">Phosphoprotein</keyword>
<dbReference type="InterPro" id="IPR020806">
    <property type="entry name" value="PKS_PP-bd"/>
</dbReference>
<dbReference type="RefSeq" id="WP_344085147.1">
    <property type="nucleotide sequence ID" value="NZ_BAAALS010000024.1"/>
</dbReference>
<protein>
    <recommendedName>
        <fullName evidence="3">Carrier domain-containing protein</fullName>
    </recommendedName>
</protein>
<dbReference type="Gene3D" id="3.30.300.30">
    <property type="match status" value="1"/>
</dbReference>
<dbReference type="SUPFAM" id="SSF47336">
    <property type="entry name" value="ACP-like"/>
    <property type="match status" value="1"/>
</dbReference>
<keyword evidence="1" id="KW-0596">Phosphopantetheine</keyword>
<evidence type="ECO:0000256" key="1">
    <source>
        <dbReference type="ARBA" id="ARBA00022450"/>
    </source>
</evidence>
<dbReference type="InterPro" id="IPR000873">
    <property type="entry name" value="AMP-dep_synth/lig_dom"/>
</dbReference>
<comment type="caution">
    <text evidence="4">The sequence shown here is derived from an EMBL/GenBank/DDBJ whole genome shotgun (WGS) entry which is preliminary data.</text>
</comment>
<dbReference type="InterPro" id="IPR036736">
    <property type="entry name" value="ACP-like_sf"/>
</dbReference>
<dbReference type="InterPro" id="IPR042099">
    <property type="entry name" value="ANL_N_sf"/>
</dbReference>
<proteinExistence type="predicted"/>
<evidence type="ECO:0000256" key="2">
    <source>
        <dbReference type="ARBA" id="ARBA00022553"/>
    </source>
</evidence>
<dbReference type="PANTHER" id="PTHR45527:SF1">
    <property type="entry name" value="FATTY ACID SYNTHASE"/>
    <property type="match status" value="1"/>
</dbReference>
<dbReference type="Pfam" id="PF00550">
    <property type="entry name" value="PP-binding"/>
    <property type="match status" value="1"/>
</dbReference>